<accession>A0A6B2H505</accession>
<dbReference type="Proteomes" id="UP000478546">
    <property type="component" value="Unassembled WGS sequence"/>
</dbReference>
<evidence type="ECO:0000313" key="1">
    <source>
        <dbReference type="EMBL" id="NDK57551.1"/>
    </source>
</evidence>
<comment type="caution">
    <text evidence="1">The sequence shown here is derived from an EMBL/GenBank/DDBJ whole genome shotgun (WGS) entry which is preliminary data.</text>
</comment>
<proteinExistence type="predicted"/>
<protein>
    <submittedName>
        <fullName evidence="1">Uncharacterized protein</fullName>
    </submittedName>
</protein>
<dbReference type="RefSeq" id="WP_162347608.1">
    <property type="nucleotide sequence ID" value="NZ_JAAEAA010000029.1"/>
</dbReference>
<reference evidence="1 2" key="1">
    <citation type="submission" date="2020-01" db="EMBL/GenBank/DDBJ databases">
        <authorList>
            <person name="Kim M.K."/>
        </authorList>
    </citation>
    <scope>NUCLEOTIDE SEQUENCE [LARGE SCALE GENOMIC DNA]</scope>
    <source>
        <strain evidence="1 2">BT213</strain>
    </source>
</reference>
<keyword evidence="2" id="KW-1185">Reference proteome</keyword>
<organism evidence="1 2">
    <name type="scientific">Pontibacter fetidus</name>
    <dbReference type="NCBI Taxonomy" id="2700082"/>
    <lineage>
        <taxon>Bacteria</taxon>
        <taxon>Pseudomonadati</taxon>
        <taxon>Bacteroidota</taxon>
        <taxon>Cytophagia</taxon>
        <taxon>Cytophagales</taxon>
        <taxon>Hymenobacteraceae</taxon>
        <taxon>Pontibacter</taxon>
    </lineage>
</organism>
<dbReference type="EMBL" id="JAAEAA010000029">
    <property type="protein sequence ID" value="NDK57551.1"/>
    <property type="molecule type" value="Genomic_DNA"/>
</dbReference>
<name>A0A6B2H505_9BACT</name>
<sequence length="112" mass="12756">MELLDIKNLLGNIEKKVYQQEITTSTDVTTLINAEIAKAINLQNGLANNTPDDALKNVSCTTLECYLDHLKALEKKLQTPCDISAQCKPVEEREINRRILLILNRLKKYSRE</sequence>
<gene>
    <name evidence="1" type="ORF">GWO68_16625</name>
</gene>
<evidence type="ECO:0000313" key="2">
    <source>
        <dbReference type="Proteomes" id="UP000478546"/>
    </source>
</evidence>
<dbReference type="AlphaFoldDB" id="A0A6B2H505"/>